<dbReference type="EMBL" id="BOQP01000030">
    <property type="protein sequence ID" value="GIM77146.1"/>
    <property type="molecule type" value="Genomic_DNA"/>
</dbReference>
<sequence>MGLRRVERLIAREWVRVGSGGLLLGNGSASGGRLVAREWGCVELGGLRFGSGANASEISGCCAASGGSALGVGCPAPVAVAVAVAVTAAVVGLGWAGGW</sequence>
<comment type="caution">
    <text evidence="2">The sequence shown here is derived from an EMBL/GenBank/DDBJ whole genome shotgun (WGS) entry which is preliminary data.</text>
</comment>
<keyword evidence="1" id="KW-1133">Transmembrane helix</keyword>
<dbReference type="AlphaFoldDB" id="A0A919SRK1"/>
<name>A0A919SRK1_9ACTN</name>
<reference evidence="2" key="1">
    <citation type="submission" date="2021-03" db="EMBL/GenBank/DDBJ databases">
        <title>Whole genome shotgun sequence of Actinoplanes consettensis NBRC 14913.</title>
        <authorList>
            <person name="Komaki H."/>
            <person name="Tamura T."/>
        </authorList>
    </citation>
    <scope>NUCLEOTIDE SEQUENCE</scope>
    <source>
        <strain evidence="2">NBRC 14913</strain>
    </source>
</reference>
<evidence type="ECO:0000313" key="3">
    <source>
        <dbReference type="Proteomes" id="UP000680865"/>
    </source>
</evidence>
<organism evidence="2 3">
    <name type="scientific">Winogradskya consettensis</name>
    <dbReference type="NCBI Taxonomy" id="113560"/>
    <lineage>
        <taxon>Bacteria</taxon>
        <taxon>Bacillati</taxon>
        <taxon>Actinomycetota</taxon>
        <taxon>Actinomycetes</taxon>
        <taxon>Micromonosporales</taxon>
        <taxon>Micromonosporaceae</taxon>
        <taxon>Winogradskya</taxon>
    </lineage>
</organism>
<evidence type="ECO:0000256" key="1">
    <source>
        <dbReference type="SAM" id="Phobius"/>
    </source>
</evidence>
<accession>A0A919SRK1</accession>
<keyword evidence="3" id="KW-1185">Reference proteome</keyword>
<feature type="transmembrane region" description="Helical" evidence="1">
    <location>
        <begin position="78"/>
        <end position="97"/>
    </location>
</feature>
<evidence type="ECO:0000313" key="2">
    <source>
        <dbReference type="EMBL" id="GIM77146.1"/>
    </source>
</evidence>
<keyword evidence="1" id="KW-0812">Transmembrane</keyword>
<protein>
    <submittedName>
        <fullName evidence="2">Uncharacterized protein</fullName>
    </submittedName>
</protein>
<dbReference type="Proteomes" id="UP000680865">
    <property type="component" value="Unassembled WGS sequence"/>
</dbReference>
<proteinExistence type="predicted"/>
<keyword evidence="1" id="KW-0472">Membrane</keyword>
<gene>
    <name evidence="2" type="ORF">Aco04nite_53890</name>
</gene>